<dbReference type="GO" id="GO:0005576">
    <property type="term" value="C:extracellular region"/>
    <property type="evidence" value="ECO:0007669"/>
    <property type="project" value="InterPro"/>
</dbReference>
<dbReference type="Gene3D" id="2.10.10.20">
    <property type="entry name" value="Carbohydrate-binding module superfamily 5/12"/>
    <property type="match status" value="1"/>
</dbReference>
<feature type="compositionally biased region" description="Pro residues" evidence="2">
    <location>
        <begin position="274"/>
        <end position="284"/>
    </location>
</feature>
<dbReference type="Pfam" id="PF02839">
    <property type="entry name" value="CBM_5_12"/>
    <property type="match status" value="1"/>
</dbReference>
<evidence type="ECO:0000313" key="6">
    <source>
        <dbReference type="Proteomes" id="UP000192761"/>
    </source>
</evidence>
<evidence type="ECO:0000259" key="4">
    <source>
        <dbReference type="PROSITE" id="PS52005"/>
    </source>
</evidence>
<dbReference type="GO" id="GO:0030246">
    <property type="term" value="F:carbohydrate binding"/>
    <property type="evidence" value="ECO:0007669"/>
    <property type="project" value="UniProtKB-UniRule"/>
</dbReference>
<feature type="region of interest" description="Disordered" evidence="2">
    <location>
        <begin position="80"/>
        <end position="101"/>
    </location>
</feature>
<dbReference type="CDD" id="cd23669">
    <property type="entry name" value="GH55_SacteLam55A-like"/>
    <property type="match status" value="1"/>
</dbReference>
<keyword evidence="3" id="KW-0732">Signal</keyword>
<dbReference type="PANTHER" id="PTHR15124">
    <property type="entry name" value="SELENOPROTEIN W"/>
    <property type="match status" value="1"/>
</dbReference>
<sequence>MKPVTMLNYAVVALASSLSASAFAAACEAPWSASAVYTAGNRVSYNGHSYQAKWWTQGDNPSLSGQWDVWQDLGLCGTASPTAAPAPTPVPTKAPTPQPTVAPTPVPTLAPTAAPTVAPTPATGGSYGATASASSVAFYVNNAPWADLHYTVNGVNQQNVRMTVNGSNNTYTVTGLKAGDVVRYFFTIGQGSGASDTAWQQLTIGNSTPTATPQPTVTPTVKPTSTPTAVPTSTPTATPKPTATPVPTTAPSATPKPTATPVPTAVPTVTPTPTKVPTPTPTPGAAPDFGPNVFIFDPSTPQNVIQDKLNSTFTQQETNQFGTARYAFLFKPGSYNVDANLGFYTQVAGLGKSPDDVTLIGAVRVEANWLPDENATQNFWRSAENLAVIPTAAGALDRYAVSQAAPFRRMHVKGNMTLCSPYCGWSSGGFIADTVVDGDINSGSQQQWLSRNAQYGSWTGGVWNMVFVGVNGAPAENWPTAPYTVVNQTPVVREKPFLTIDSAGHYSVFVPTLSTNSQGTTWFNKTPQGESISIDQFYVAKEGVDTATTLNAALDAGKNLLLTPGVYHLNQALHVNRANTVVLGLGIATLVADSGNDAIDVADVDGVKLAGLLIDAGPTSSQVLVQIGPRGSSANHAANPTSLHDIFFRVGGAGVGRANINLEINSNNVIGDNFWVWRADHGDGIGWTVNTSDYGVVVNGNDVTIYGLAVEHYQKYQTTWNGNGGRVYFYQSEAPYEVALQSDWMSGSNNGYASYKVSNSVTSHEAWGTGVYSFFNTNNAIKLTNGVEAPYNAAVKFHHLSSVSLGGVGEITHVINGTGPTADKNNFVATLPQYP</sequence>
<feature type="region of interest" description="Disordered" evidence="2">
    <location>
        <begin position="205"/>
        <end position="285"/>
    </location>
</feature>
<dbReference type="InterPro" id="IPR047569">
    <property type="entry name" value="CBM56"/>
</dbReference>
<feature type="chain" id="PRO_5012890429" evidence="3">
    <location>
        <begin position="25"/>
        <end position="835"/>
    </location>
</feature>
<dbReference type="EMBL" id="FWXD01000005">
    <property type="protein sequence ID" value="SMC21424.1"/>
    <property type="molecule type" value="Genomic_DNA"/>
</dbReference>
<keyword evidence="6" id="KW-1185">Reference proteome</keyword>
<protein>
    <submittedName>
        <fullName evidence="5">Carbohydrate binding domain-containing protein</fullName>
    </submittedName>
</protein>
<dbReference type="GO" id="GO:0005975">
    <property type="term" value="P:carbohydrate metabolic process"/>
    <property type="evidence" value="ECO:0007669"/>
    <property type="project" value="InterPro"/>
</dbReference>
<evidence type="ECO:0000256" key="1">
    <source>
        <dbReference type="ARBA" id="ARBA00022801"/>
    </source>
</evidence>
<dbReference type="SUPFAM" id="SSF51055">
    <property type="entry name" value="Carbohydrate binding domain"/>
    <property type="match status" value="1"/>
</dbReference>
<feature type="compositionally biased region" description="Pro residues" evidence="2">
    <location>
        <begin position="84"/>
        <end position="101"/>
    </location>
</feature>
<dbReference type="GO" id="GO:0004553">
    <property type="term" value="F:hydrolase activity, hydrolyzing O-glycosyl compounds"/>
    <property type="evidence" value="ECO:0007669"/>
    <property type="project" value="InterPro"/>
</dbReference>
<keyword evidence="1" id="KW-0378">Hydrolase</keyword>
<dbReference type="Proteomes" id="UP000192761">
    <property type="component" value="Unassembled WGS sequence"/>
</dbReference>
<proteinExistence type="predicted"/>
<dbReference type="SUPFAM" id="SSF51126">
    <property type="entry name" value="Pectin lyase-like"/>
    <property type="match status" value="1"/>
</dbReference>
<dbReference type="InterPro" id="IPR011050">
    <property type="entry name" value="Pectin_lyase_fold/virulence"/>
</dbReference>
<dbReference type="SMART" id="SM00495">
    <property type="entry name" value="ChtBD3"/>
    <property type="match status" value="1"/>
</dbReference>
<name>A0A1W1XCB1_9NEIS</name>
<evidence type="ECO:0000256" key="2">
    <source>
        <dbReference type="SAM" id="MobiDB-lite"/>
    </source>
</evidence>
<dbReference type="PROSITE" id="PS52005">
    <property type="entry name" value="CBM56"/>
    <property type="match status" value="1"/>
</dbReference>
<dbReference type="InterPro" id="IPR059186">
    <property type="entry name" value="SACTE_4363"/>
</dbReference>
<dbReference type="AlphaFoldDB" id="A0A1W1XCB1"/>
<dbReference type="InterPro" id="IPR036573">
    <property type="entry name" value="CBM_sf_5/12"/>
</dbReference>
<feature type="domain" description="CBM56" evidence="4">
    <location>
        <begin position="117"/>
        <end position="204"/>
    </location>
</feature>
<dbReference type="PROSITE" id="PS51257">
    <property type="entry name" value="PROKAR_LIPOPROTEIN"/>
    <property type="match status" value="1"/>
</dbReference>
<dbReference type="CDD" id="cd12215">
    <property type="entry name" value="ChiC_BD"/>
    <property type="match status" value="1"/>
</dbReference>
<gene>
    <name evidence="5" type="ORF">SAMN02745857_01208</name>
</gene>
<feature type="compositionally biased region" description="Low complexity" evidence="2">
    <location>
        <begin position="207"/>
        <end position="273"/>
    </location>
</feature>
<dbReference type="InterPro" id="IPR051441">
    <property type="entry name" value="SelW_related"/>
</dbReference>
<organism evidence="5 6">
    <name type="scientific">Andreprevotia lacus DSM 23236</name>
    <dbReference type="NCBI Taxonomy" id="1121001"/>
    <lineage>
        <taxon>Bacteria</taxon>
        <taxon>Pseudomonadati</taxon>
        <taxon>Pseudomonadota</taxon>
        <taxon>Betaproteobacteria</taxon>
        <taxon>Neisseriales</taxon>
        <taxon>Chitinibacteraceae</taxon>
        <taxon>Andreprevotia</taxon>
    </lineage>
</organism>
<evidence type="ECO:0000313" key="5">
    <source>
        <dbReference type="EMBL" id="SMC21424.1"/>
    </source>
</evidence>
<feature type="signal peptide" evidence="3">
    <location>
        <begin position="1"/>
        <end position="24"/>
    </location>
</feature>
<dbReference type="RefSeq" id="WP_176216809.1">
    <property type="nucleotide sequence ID" value="NZ_FWXD01000005.1"/>
</dbReference>
<reference evidence="5 6" key="1">
    <citation type="submission" date="2017-04" db="EMBL/GenBank/DDBJ databases">
        <authorList>
            <person name="Afonso C.L."/>
            <person name="Miller P.J."/>
            <person name="Scott M.A."/>
            <person name="Spackman E."/>
            <person name="Goraichik I."/>
            <person name="Dimitrov K.M."/>
            <person name="Suarez D.L."/>
            <person name="Swayne D.E."/>
        </authorList>
    </citation>
    <scope>NUCLEOTIDE SEQUENCE [LARGE SCALE GENOMIC DNA]</scope>
    <source>
        <strain evidence="5 6">DSM 23236</strain>
    </source>
</reference>
<accession>A0A1W1XCB1</accession>
<dbReference type="PANTHER" id="PTHR15124:SF27">
    <property type="entry name" value="MIGRATION AND INVASION ENHANCER 1"/>
    <property type="match status" value="1"/>
</dbReference>
<dbReference type="Pfam" id="PF22184">
    <property type="entry name" value="CBM_56"/>
    <property type="match status" value="1"/>
</dbReference>
<dbReference type="STRING" id="1121001.SAMN02745857_01208"/>
<evidence type="ECO:0000256" key="3">
    <source>
        <dbReference type="SAM" id="SignalP"/>
    </source>
</evidence>
<dbReference type="InterPro" id="IPR003610">
    <property type="entry name" value="CBM5/12"/>
</dbReference>